<proteinExistence type="predicted"/>
<sequence>MARARDTLSGAKHRRKRPLQRCQVTCLGRDSNERPNRPLRVRWGFRHSCPISRRNPTPFCAAFYRCNGYRLDIAGRSAIQAARHPPRAPTGPTTGMGITATTSDQRHYCGLVMPDLPRVQLSRISIK</sequence>
<organism evidence="1 2">
    <name type="scientific">Araneus ventricosus</name>
    <name type="common">Orbweaver spider</name>
    <name type="synonym">Epeira ventricosa</name>
    <dbReference type="NCBI Taxonomy" id="182803"/>
    <lineage>
        <taxon>Eukaryota</taxon>
        <taxon>Metazoa</taxon>
        <taxon>Ecdysozoa</taxon>
        <taxon>Arthropoda</taxon>
        <taxon>Chelicerata</taxon>
        <taxon>Arachnida</taxon>
        <taxon>Araneae</taxon>
        <taxon>Araneomorphae</taxon>
        <taxon>Entelegynae</taxon>
        <taxon>Araneoidea</taxon>
        <taxon>Araneidae</taxon>
        <taxon>Araneus</taxon>
    </lineage>
</organism>
<evidence type="ECO:0000313" key="1">
    <source>
        <dbReference type="EMBL" id="GBL94928.1"/>
    </source>
</evidence>
<name>A0A4Y2BS95_ARAVE</name>
<dbReference type="AlphaFoldDB" id="A0A4Y2BS95"/>
<evidence type="ECO:0000313" key="2">
    <source>
        <dbReference type="Proteomes" id="UP000499080"/>
    </source>
</evidence>
<dbReference type="EMBL" id="BGPR01000107">
    <property type="protein sequence ID" value="GBL94928.1"/>
    <property type="molecule type" value="Genomic_DNA"/>
</dbReference>
<accession>A0A4Y2BS95</accession>
<protein>
    <submittedName>
        <fullName evidence="1">Uncharacterized protein</fullName>
    </submittedName>
</protein>
<keyword evidence="2" id="KW-1185">Reference proteome</keyword>
<reference evidence="1 2" key="1">
    <citation type="journal article" date="2019" name="Sci. Rep.">
        <title>Orb-weaving spider Araneus ventricosus genome elucidates the spidroin gene catalogue.</title>
        <authorList>
            <person name="Kono N."/>
            <person name="Nakamura H."/>
            <person name="Ohtoshi R."/>
            <person name="Moran D.A.P."/>
            <person name="Shinohara A."/>
            <person name="Yoshida Y."/>
            <person name="Fujiwara M."/>
            <person name="Mori M."/>
            <person name="Tomita M."/>
            <person name="Arakawa K."/>
        </authorList>
    </citation>
    <scope>NUCLEOTIDE SEQUENCE [LARGE SCALE GENOMIC DNA]</scope>
</reference>
<dbReference type="Proteomes" id="UP000499080">
    <property type="component" value="Unassembled WGS sequence"/>
</dbReference>
<comment type="caution">
    <text evidence="1">The sequence shown here is derived from an EMBL/GenBank/DDBJ whole genome shotgun (WGS) entry which is preliminary data.</text>
</comment>
<gene>
    <name evidence="1" type="ORF">AVEN_187447_1</name>
</gene>